<evidence type="ECO:0000256" key="6">
    <source>
        <dbReference type="PROSITE-ProRule" id="PRU00169"/>
    </source>
</evidence>
<dbReference type="GO" id="GO:0000976">
    <property type="term" value="F:transcription cis-regulatory region binding"/>
    <property type="evidence" value="ECO:0007669"/>
    <property type="project" value="TreeGrafter"/>
</dbReference>
<accession>A0A7L7KQY8</accession>
<dbReference type="PROSITE" id="PS51755">
    <property type="entry name" value="OMPR_PHOB"/>
    <property type="match status" value="1"/>
</dbReference>
<dbReference type="SMART" id="SM00862">
    <property type="entry name" value="Trans_reg_C"/>
    <property type="match status" value="1"/>
</dbReference>
<dbReference type="SUPFAM" id="SSF52172">
    <property type="entry name" value="CheY-like"/>
    <property type="match status" value="1"/>
</dbReference>
<feature type="DNA-binding region" description="OmpR/PhoB-type" evidence="7">
    <location>
        <begin position="126"/>
        <end position="221"/>
    </location>
</feature>
<dbReference type="InterPro" id="IPR001789">
    <property type="entry name" value="Sig_transdc_resp-reg_receiver"/>
</dbReference>
<dbReference type="AlphaFoldDB" id="A0A7L7KQY8"/>
<evidence type="ECO:0000256" key="1">
    <source>
        <dbReference type="ARBA" id="ARBA00022553"/>
    </source>
</evidence>
<keyword evidence="11" id="KW-1185">Reference proteome</keyword>
<dbReference type="InterPro" id="IPR016032">
    <property type="entry name" value="Sig_transdc_resp-reg_C-effctor"/>
</dbReference>
<dbReference type="SUPFAM" id="SSF46894">
    <property type="entry name" value="C-terminal effector domain of the bipartite response regulators"/>
    <property type="match status" value="1"/>
</dbReference>
<dbReference type="Gene3D" id="6.10.250.690">
    <property type="match status" value="1"/>
</dbReference>
<dbReference type="InterPro" id="IPR001867">
    <property type="entry name" value="OmpR/PhoB-type_DNA-bd"/>
</dbReference>
<dbReference type="InterPro" id="IPR011006">
    <property type="entry name" value="CheY-like_superfamily"/>
</dbReference>
<evidence type="ECO:0000256" key="3">
    <source>
        <dbReference type="ARBA" id="ARBA00023015"/>
    </source>
</evidence>
<dbReference type="Gene3D" id="3.40.50.2300">
    <property type="match status" value="1"/>
</dbReference>
<dbReference type="PROSITE" id="PS50110">
    <property type="entry name" value="RESPONSE_REGULATORY"/>
    <property type="match status" value="1"/>
</dbReference>
<dbReference type="Pfam" id="PF00072">
    <property type="entry name" value="Response_reg"/>
    <property type="match status" value="1"/>
</dbReference>
<dbReference type="EMBL" id="CP048914">
    <property type="protein sequence ID" value="QMS84985.1"/>
    <property type="molecule type" value="Genomic_DNA"/>
</dbReference>
<dbReference type="Pfam" id="PF00486">
    <property type="entry name" value="Trans_reg_C"/>
    <property type="match status" value="1"/>
</dbReference>
<dbReference type="InterPro" id="IPR036388">
    <property type="entry name" value="WH-like_DNA-bd_sf"/>
</dbReference>
<dbReference type="GO" id="GO:0006355">
    <property type="term" value="P:regulation of DNA-templated transcription"/>
    <property type="evidence" value="ECO:0007669"/>
    <property type="project" value="InterPro"/>
</dbReference>
<dbReference type="FunFam" id="1.10.10.10:FF:000018">
    <property type="entry name" value="DNA-binding response regulator ResD"/>
    <property type="match status" value="1"/>
</dbReference>
<keyword evidence="2" id="KW-0902">Two-component regulatory system</keyword>
<dbReference type="FunFam" id="3.40.50.2300:FF:000001">
    <property type="entry name" value="DNA-binding response regulator PhoB"/>
    <property type="match status" value="1"/>
</dbReference>
<dbReference type="Proteomes" id="UP000514720">
    <property type="component" value="Chromosome"/>
</dbReference>
<keyword evidence="1 6" id="KW-0597">Phosphoprotein</keyword>
<sequence length="221" mass="25292">MAKILIIEDEKSIQRMIEYDLKQLGHEVVSAADGFEGYKKASTSIYDVILLDLMLPNMNGMDICKKLRKEGNNAYIIMLTAVDDEYNIIQGFEVGADDYVTKPFSPRELTARIKAGLRRQGVHKNDDVLHYEDLTIIQSSYEVLKGTEKVDVTLKEFELLVYLIINKGKALSRDQLLTNLWGFSYDGDSRVVDVHIFKLREKLDPHNEFIKTVRGVGYKLI</sequence>
<dbReference type="InterPro" id="IPR039420">
    <property type="entry name" value="WalR-like"/>
</dbReference>
<gene>
    <name evidence="10" type="ORF">G4Z02_04185</name>
</gene>
<proteinExistence type="predicted"/>
<dbReference type="PANTHER" id="PTHR48111">
    <property type="entry name" value="REGULATOR OF RPOS"/>
    <property type="match status" value="1"/>
</dbReference>
<dbReference type="CDD" id="cd00383">
    <property type="entry name" value="trans_reg_C"/>
    <property type="match status" value="1"/>
</dbReference>
<dbReference type="Gene3D" id="1.10.10.10">
    <property type="entry name" value="Winged helix-like DNA-binding domain superfamily/Winged helix DNA-binding domain"/>
    <property type="match status" value="1"/>
</dbReference>
<name>A0A7L7KQY8_9MOLU</name>
<keyword evidence="3" id="KW-0805">Transcription regulation</keyword>
<evidence type="ECO:0000313" key="10">
    <source>
        <dbReference type="EMBL" id="QMS84985.1"/>
    </source>
</evidence>
<dbReference type="CDD" id="cd17574">
    <property type="entry name" value="REC_OmpR"/>
    <property type="match status" value="1"/>
</dbReference>
<organism evidence="10 11">
    <name type="scientific">Candidatus Xianfuyuplasma coldseepsis</name>
    <dbReference type="NCBI Taxonomy" id="2782163"/>
    <lineage>
        <taxon>Bacteria</taxon>
        <taxon>Bacillati</taxon>
        <taxon>Mycoplasmatota</taxon>
        <taxon>Mollicutes</taxon>
        <taxon>Candidatus Izemoplasmatales</taxon>
        <taxon>Candidatus Izemoplasmataceae</taxon>
        <taxon>Candidatus Xianfuyuplasma</taxon>
    </lineage>
</organism>
<evidence type="ECO:0000256" key="4">
    <source>
        <dbReference type="ARBA" id="ARBA00023125"/>
    </source>
</evidence>
<feature type="domain" description="Response regulatory" evidence="8">
    <location>
        <begin position="3"/>
        <end position="117"/>
    </location>
</feature>
<feature type="modified residue" description="4-aspartylphosphate" evidence="6">
    <location>
        <position position="52"/>
    </location>
</feature>
<keyword evidence="5" id="KW-0804">Transcription</keyword>
<dbReference type="GO" id="GO:0005829">
    <property type="term" value="C:cytosol"/>
    <property type="evidence" value="ECO:0007669"/>
    <property type="project" value="TreeGrafter"/>
</dbReference>
<evidence type="ECO:0000256" key="7">
    <source>
        <dbReference type="PROSITE-ProRule" id="PRU01091"/>
    </source>
</evidence>
<evidence type="ECO:0000256" key="5">
    <source>
        <dbReference type="ARBA" id="ARBA00023163"/>
    </source>
</evidence>
<keyword evidence="4 7" id="KW-0238">DNA-binding</keyword>
<evidence type="ECO:0000259" key="8">
    <source>
        <dbReference type="PROSITE" id="PS50110"/>
    </source>
</evidence>
<dbReference type="PANTHER" id="PTHR48111:SF73">
    <property type="entry name" value="ALKALINE PHOSPHATASE SYNTHESIS TRANSCRIPTIONAL REGULATORY PROTEIN PHOP"/>
    <property type="match status" value="1"/>
</dbReference>
<feature type="domain" description="OmpR/PhoB-type" evidence="9">
    <location>
        <begin position="126"/>
        <end position="221"/>
    </location>
</feature>
<dbReference type="KEGG" id="xcl:G4Z02_04185"/>
<evidence type="ECO:0000259" key="9">
    <source>
        <dbReference type="PROSITE" id="PS51755"/>
    </source>
</evidence>
<evidence type="ECO:0000313" key="11">
    <source>
        <dbReference type="Proteomes" id="UP000514720"/>
    </source>
</evidence>
<reference evidence="10 11" key="1">
    <citation type="submission" date="2020-02" db="EMBL/GenBank/DDBJ databases">
        <authorList>
            <person name="Zheng R.K."/>
            <person name="Sun C.M."/>
        </authorList>
    </citation>
    <scope>NUCLEOTIDE SEQUENCE [LARGE SCALE GENOMIC DNA]</scope>
    <source>
        <strain evidence="11">zrk13</strain>
    </source>
</reference>
<dbReference type="GO" id="GO:0000156">
    <property type="term" value="F:phosphorelay response regulator activity"/>
    <property type="evidence" value="ECO:0007669"/>
    <property type="project" value="TreeGrafter"/>
</dbReference>
<dbReference type="GO" id="GO:0032993">
    <property type="term" value="C:protein-DNA complex"/>
    <property type="evidence" value="ECO:0007669"/>
    <property type="project" value="TreeGrafter"/>
</dbReference>
<protein>
    <submittedName>
        <fullName evidence="10">Response regulator transcription factor</fullName>
    </submittedName>
</protein>
<dbReference type="RefSeq" id="WP_258878610.1">
    <property type="nucleotide sequence ID" value="NZ_CP048914.1"/>
</dbReference>
<dbReference type="SMART" id="SM00448">
    <property type="entry name" value="REC"/>
    <property type="match status" value="1"/>
</dbReference>
<evidence type="ECO:0000256" key="2">
    <source>
        <dbReference type="ARBA" id="ARBA00023012"/>
    </source>
</evidence>